<reference evidence="8 9" key="1">
    <citation type="submission" date="2018-04" db="EMBL/GenBank/DDBJ databases">
        <title>Bordetella sp. HZ20 isolated from seawater.</title>
        <authorList>
            <person name="Sun C."/>
        </authorList>
    </citation>
    <scope>NUCLEOTIDE SEQUENCE [LARGE SCALE GENOMIC DNA]</scope>
    <source>
        <strain evidence="8 9">HZ20</strain>
    </source>
</reference>
<protein>
    <recommendedName>
        <fullName evidence="7">TauD/TfdA-like domain-containing protein</fullName>
    </recommendedName>
</protein>
<evidence type="ECO:0000256" key="3">
    <source>
        <dbReference type="ARBA" id="ARBA00022964"/>
    </source>
</evidence>
<organism evidence="8 9">
    <name type="scientific">Orrella marina</name>
    <dbReference type="NCBI Taxonomy" id="2163011"/>
    <lineage>
        <taxon>Bacteria</taxon>
        <taxon>Pseudomonadati</taxon>
        <taxon>Pseudomonadota</taxon>
        <taxon>Betaproteobacteria</taxon>
        <taxon>Burkholderiales</taxon>
        <taxon>Alcaligenaceae</taxon>
        <taxon>Orrella</taxon>
    </lineage>
</organism>
<evidence type="ECO:0000259" key="7">
    <source>
        <dbReference type="Pfam" id="PF02668"/>
    </source>
</evidence>
<dbReference type="GO" id="GO:0046872">
    <property type="term" value="F:metal ion binding"/>
    <property type="evidence" value="ECO:0007669"/>
    <property type="project" value="UniProtKB-KW"/>
</dbReference>
<dbReference type="Pfam" id="PF02668">
    <property type="entry name" value="TauD"/>
    <property type="match status" value="1"/>
</dbReference>
<evidence type="ECO:0000256" key="6">
    <source>
        <dbReference type="SAM" id="MobiDB-lite"/>
    </source>
</evidence>
<evidence type="ECO:0000256" key="1">
    <source>
        <dbReference type="ARBA" id="ARBA00005896"/>
    </source>
</evidence>
<keyword evidence="5" id="KW-0408">Iron</keyword>
<feature type="domain" description="TauD/TfdA-like" evidence="7">
    <location>
        <begin position="1"/>
        <end position="155"/>
    </location>
</feature>
<evidence type="ECO:0000313" key="8">
    <source>
        <dbReference type="EMBL" id="AWB32500.1"/>
    </source>
</evidence>
<sequence length="170" mass="19593">MLSAQEVTPVGGATEFADMRAAWDALENERKVEFEPLIATHDYFHSRMLTGFKVDSVPDDWCQRQPPVQQVLVRTHPATGRKSLYLASHISHIGQMNKEDSLRLLDELMQFATRPEFTYRHRWRTNDVVIWDNRCTMHRGRPFNESDRRAMRRATVQDSAPTVAADPALA</sequence>
<proteinExistence type="inferred from homology"/>
<feature type="region of interest" description="Disordered" evidence="6">
    <location>
        <begin position="146"/>
        <end position="170"/>
    </location>
</feature>
<keyword evidence="9" id="KW-1185">Reference proteome</keyword>
<accession>A0A2R4XFC0</accession>
<dbReference type="InterPro" id="IPR042098">
    <property type="entry name" value="TauD-like_sf"/>
</dbReference>
<dbReference type="GO" id="GO:0005737">
    <property type="term" value="C:cytoplasm"/>
    <property type="evidence" value="ECO:0007669"/>
    <property type="project" value="TreeGrafter"/>
</dbReference>
<dbReference type="EMBL" id="CP028901">
    <property type="protein sequence ID" value="AWB32500.1"/>
    <property type="molecule type" value="Genomic_DNA"/>
</dbReference>
<keyword evidence="3" id="KW-0223">Dioxygenase</keyword>
<dbReference type="Proteomes" id="UP000244571">
    <property type="component" value="Chromosome"/>
</dbReference>
<dbReference type="AlphaFoldDB" id="A0A2R4XFC0"/>
<dbReference type="SUPFAM" id="SSF51197">
    <property type="entry name" value="Clavaminate synthase-like"/>
    <property type="match status" value="1"/>
</dbReference>
<dbReference type="InterPro" id="IPR003819">
    <property type="entry name" value="TauD/TfdA-like"/>
</dbReference>
<dbReference type="PANTHER" id="PTHR30468:SF1">
    <property type="entry name" value="ALPHA-KETOGLUTARATE-DEPENDENT SULFONATE DIOXYGENASE"/>
    <property type="match status" value="1"/>
</dbReference>
<dbReference type="InterPro" id="IPR051323">
    <property type="entry name" value="AtsK-like"/>
</dbReference>
<keyword evidence="4" id="KW-0560">Oxidoreductase</keyword>
<dbReference type="Gene3D" id="3.60.130.10">
    <property type="entry name" value="Clavaminate synthase-like"/>
    <property type="match status" value="1"/>
</dbReference>
<dbReference type="KEGG" id="boz:DBV39_00835"/>
<evidence type="ECO:0000256" key="2">
    <source>
        <dbReference type="ARBA" id="ARBA00022723"/>
    </source>
</evidence>
<evidence type="ECO:0000313" key="9">
    <source>
        <dbReference type="Proteomes" id="UP000244571"/>
    </source>
</evidence>
<evidence type="ECO:0000256" key="5">
    <source>
        <dbReference type="ARBA" id="ARBA00023004"/>
    </source>
</evidence>
<dbReference type="PANTHER" id="PTHR30468">
    <property type="entry name" value="ALPHA-KETOGLUTARATE-DEPENDENT SULFONATE DIOXYGENASE"/>
    <property type="match status" value="1"/>
</dbReference>
<gene>
    <name evidence="8" type="ORF">DBV39_00835</name>
</gene>
<evidence type="ECO:0000256" key="4">
    <source>
        <dbReference type="ARBA" id="ARBA00023002"/>
    </source>
</evidence>
<comment type="similarity">
    <text evidence="1">Belongs to the TfdA dioxygenase family.</text>
</comment>
<keyword evidence="2" id="KW-0479">Metal-binding</keyword>
<name>A0A2R4XFC0_9BURK</name>
<dbReference type="GO" id="GO:0006790">
    <property type="term" value="P:sulfur compound metabolic process"/>
    <property type="evidence" value="ECO:0007669"/>
    <property type="project" value="TreeGrafter"/>
</dbReference>
<dbReference type="GO" id="GO:0000908">
    <property type="term" value="F:taurine dioxygenase activity"/>
    <property type="evidence" value="ECO:0007669"/>
    <property type="project" value="TreeGrafter"/>
</dbReference>